<dbReference type="Proteomes" id="UP000429958">
    <property type="component" value="Unassembled WGS sequence"/>
</dbReference>
<keyword evidence="2" id="KW-1185">Reference proteome</keyword>
<name>A0A7X2NL39_9CLOT</name>
<evidence type="ECO:0000313" key="2">
    <source>
        <dbReference type="Proteomes" id="UP000429958"/>
    </source>
</evidence>
<evidence type="ECO:0000313" key="1">
    <source>
        <dbReference type="EMBL" id="MSS36666.1"/>
    </source>
</evidence>
<protein>
    <submittedName>
        <fullName evidence="1">Uncharacterized protein</fullName>
    </submittedName>
</protein>
<proteinExistence type="predicted"/>
<dbReference type="RefSeq" id="WP_154472109.1">
    <property type="nucleotide sequence ID" value="NZ_VUMD01000006.1"/>
</dbReference>
<dbReference type="AlphaFoldDB" id="A0A7X2NL39"/>
<organism evidence="1 2">
    <name type="scientific">Clostridium porci</name>
    <dbReference type="NCBI Taxonomy" id="2605778"/>
    <lineage>
        <taxon>Bacteria</taxon>
        <taxon>Bacillati</taxon>
        <taxon>Bacillota</taxon>
        <taxon>Clostridia</taxon>
        <taxon>Eubacteriales</taxon>
        <taxon>Clostridiaceae</taxon>
        <taxon>Clostridium</taxon>
    </lineage>
</organism>
<reference evidence="1 2" key="1">
    <citation type="submission" date="2019-08" db="EMBL/GenBank/DDBJ databases">
        <title>In-depth cultivation of the pig gut microbiome towards novel bacterial diversity and tailored functional studies.</title>
        <authorList>
            <person name="Wylensek D."/>
            <person name="Hitch T.C.A."/>
            <person name="Clavel T."/>
        </authorList>
    </citation>
    <scope>NUCLEOTIDE SEQUENCE [LARGE SCALE GENOMIC DNA]</scope>
    <source>
        <strain evidence="1 2">WCA-389-WT-23D1</strain>
    </source>
</reference>
<comment type="caution">
    <text evidence="1">The sequence shown here is derived from an EMBL/GenBank/DDBJ whole genome shotgun (WGS) entry which is preliminary data.</text>
</comment>
<dbReference type="EMBL" id="VUMD01000006">
    <property type="protein sequence ID" value="MSS36666.1"/>
    <property type="molecule type" value="Genomic_DNA"/>
</dbReference>
<sequence>MDQSRSLINHGIVIRGYAVFSFCEGFCFRRSWDIARMRLFWFYWAYAKDLKEKVCKVHKIGLPNA</sequence>
<accession>A0A7X2NL39</accession>
<gene>
    <name evidence="1" type="ORF">FYJ39_08790</name>
</gene>